<keyword evidence="2" id="KW-1185">Reference proteome</keyword>
<gene>
    <name evidence="1" type="ORF">L207DRAFT_637294</name>
</gene>
<protein>
    <submittedName>
        <fullName evidence="1">Uncharacterized protein</fullName>
    </submittedName>
</protein>
<sequence length="463" mass="52067">MEGNEDVQFKEFHLVLITLACETWTLSCLSQETPLPPNNLQETLELTDLFEARLKKISNFLLAEWSTLGSDNGPPQQFEGATTLQYSLASTALAEIFHLFTPVYALCSAFNDYNGTVGANRLKVLATIPSDTVIYATLHSVAAECESQVLDIMSCFDASKKRILASYPHFSHQGFPRDPSVPDSRQGLTRNSFFTAGGAQFGTDRDRIVTAQHWNWYVQDPGFQLRVPHMSTLQFRDVSKLSLSSPEFFISKLHISRNLEVLIGILVHLAFYQRRKSTFTEIFVDTSTSEDNTAAGMLLLRDQARVSIRYGRIKARSIFLFQNCLVFGRAKFPGQVIVRRVSLSDLLQVRYRSEHPSKGSGILTIYWREKQSSSQAGQEVFGAQVFFDDLSVLKIWAAFLAINTSTRDAIGDFPMRPLQPSIEDVYFIPRITRLRDVLCLVPAIESGALNPYNSDSVLHHLST</sequence>
<organism evidence="1 2">
    <name type="scientific">Hyaloscypha variabilis (strain UAMH 11265 / GT02V1 / F)</name>
    <name type="common">Meliniomyces variabilis</name>
    <dbReference type="NCBI Taxonomy" id="1149755"/>
    <lineage>
        <taxon>Eukaryota</taxon>
        <taxon>Fungi</taxon>
        <taxon>Dikarya</taxon>
        <taxon>Ascomycota</taxon>
        <taxon>Pezizomycotina</taxon>
        <taxon>Leotiomycetes</taxon>
        <taxon>Helotiales</taxon>
        <taxon>Hyaloscyphaceae</taxon>
        <taxon>Hyaloscypha</taxon>
        <taxon>Hyaloscypha variabilis</taxon>
    </lineage>
</organism>
<dbReference type="OrthoDB" id="3560036at2759"/>
<accession>A0A2J6RC94</accession>
<proteinExistence type="predicted"/>
<evidence type="ECO:0000313" key="2">
    <source>
        <dbReference type="Proteomes" id="UP000235786"/>
    </source>
</evidence>
<dbReference type="EMBL" id="KZ613951">
    <property type="protein sequence ID" value="PMD36132.1"/>
    <property type="molecule type" value="Genomic_DNA"/>
</dbReference>
<evidence type="ECO:0000313" key="1">
    <source>
        <dbReference type="EMBL" id="PMD36132.1"/>
    </source>
</evidence>
<name>A0A2J6RC94_HYAVF</name>
<dbReference type="Proteomes" id="UP000235786">
    <property type="component" value="Unassembled WGS sequence"/>
</dbReference>
<reference evidence="1 2" key="1">
    <citation type="submission" date="2016-04" db="EMBL/GenBank/DDBJ databases">
        <title>A degradative enzymes factory behind the ericoid mycorrhizal symbiosis.</title>
        <authorList>
            <consortium name="DOE Joint Genome Institute"/>
            <person name="Martino E."/>
            <person name="Morin E."/>
            <person name="Grelet G."/>
            <person name="Kuo A."/>
            <person name="Kohler A."/>
            <person name="Daghino S."/>
            <person name="Barry K."/>
            <person name="Choi C."/>
            <person name="Cichocki N."/>
            <person name="Clum A."/>
            <person name="Copeland A."/>
            <person name="Hainaut M."/>
            <person name="Haridas S."/>
            <person name="Labutti K."/>
            <person name="Lindquist E."/>
            <person name="Lipzen A."/>
            <person name="Khouja H.-R."/>
            <person name="Murat C."/>
            <person name="Ohm R."/>
            <person name="Olson A."/>
            <person name="Spatafora J."/>
            <person name="Veneault-Fourrey C."/>
            <person name="Henrissat B."/>
            <person name="Grigoriev I."/>
            <person name="Martin F."/>
            <person name="Perotto S."/>
        </authorList>
    </citation>
    <scope>NUCLEOTIDE SEQUENCE [LARGE SCALE GENOMIC DNA]</scope>
    <source>
        <strain evidence="1 2">F</strain>
    </source>
</reference>
<dbReference type="AlphaFoldDB" id="A0A2J6RC94"/>